<comment type="caution">
    <text evidence="3">The sequence shown here is derived from an EMBL/GenBank/DDBJ whole genome shotgun (WGS) entry which is preliminary data.</text>
</comment>
<reference evidence="4" key="1">
    <citation type="journal article" date="2019" name="Int. J. Syst. Evol. Microbiol.">
        <title>The Global Catalogue of Microorganisms (GCM) 10K type strain sequencing project: providing services to taxonomists for standard genome sequencing and annotation.</title>
        <authorList>
            <consortium name="The Broad Institute Genomics Platform"/>
            <consortium name="The Broad Institute Genome Sequencing Center for Infectious Disease"/>
            <person name="Wu L."/>
            <person name="Ma J."/>
        </authorList>
    </citation>
    <scope>NUCLEOTIDE SEQUENCE [LARGE SCALE GENOMIC DNA]</scope>
    <source>
        <strain evidence="4">CGMCC 4.7289</strain>
    </source>
</reference>
<protein>
    <submittedName>
        <fullName evidence="3">SRPBCC family protein</fullName>
    </submittedName>
</protein>
<dbReference type="PANTHER" id="PTHR33824:SF7">
    <property type="entry name" value="POLYKETIDE CYCLASE_DEHYDRASE AND LIPID TRANSPORT SUPERFAMILY PROTEIN"/>
    <property type="match status" value="1"/>
</dbReference>
<sequence>MTGDSQGGVLGKAVESLVSAAGKKAVSSIGDRMGSVTERLGDYAKNAAGGVTESVLENSGPAGKALGAVGKIKEKLGGGGSGGDKSKGKVTNIVESIDVGVPISVAYNQWTQFTDFPSFMKKVESVEQGDEPQKLSWKAQILWSHRSWESDIVEQVPDERIVWHSQGEKGYPDGAVTFHELGPNLTRIIVVLEYHPQGFFEYTGNLWRAQGRRVRLELKHFARHVMTDTILHPQDVTGWRGEIHDGEMTAEPGQAEADQDTEPDEGTEPDEDTEPEDTEADEGAEPDEEAEPEGRKRREAQENKSRRRPPAGRRTDERPSTRERSRDDRGGRTRTEA</sequence>
<evidence type="ECO:0000313" key="4">
    <source>
        <dbReference type="Proteomes" id="UP001595816"/>
    </source>
</evidence>
<dbReference type="Proteomes" id="UP001595816">
    <property type="component" value="Unassembled WGS sequence"/>
</dbReference>
<feature type="compositionally biased region" description="Basic and acidic residues" evidence="1">
    <location>
        <begin position="292"/>
        <end position="304"/>
    </location>
</feature>
<dbReference type="Pfam" id="PF03364">
    <property type="entry name" value="Polyketide_cyc"/>
    <property type="match status" value="1"/>
</dbReference>
<dbReference type="SUPFAM" id="SSF55961">
    <property type="entry name" value="Bet v1-like"/>
    <property type="match status" value="1"/>
</dbReference>
<evidence type="ECO:0000256" key="1">
    <source>
        <dbReference type="SAM" id="MobiDB-lite"/>
    </source>
</evidence>
<dbReference type="InterPro" id="IPR005031">
    <property type="entry name" value="COQ10_START"/>
</dbReference>
<accession>A0ABV8LMK5</accession>
<dbReference type="InterPro" id="IPR023393">
    <property type="entry name" value="START-like_dom_sf"/>
</dbReference>
<gene>
    <name evidence="3" type="ORF">ACFOZ4_16390</name>
</gene>
<dbReference type="CDD" id="cd07817">
    <property type="entry name" value="SRPBCC_8"/>
    <property type="match status" value="1"/>
</dbReference>
<feature type="region of interest" description="Disordered" evidence="1">
    <location>
        <begin position="251"/>
        <end position="337"/>
    </location>
</feature>
<dbReference type="EMBL" id="JBHSAY010000009">
    <property type="protein sequence ID" value="MFC4132191.1"/>
    <property type="molecule type" value="Genomic_DNA"/>
</dbReference>
<proteinExistence type="predicted"/>
<feature type="domain" description="Coenzyme Q-binding protein COQ10 START" evidence="2">
    <location>
        <begin position="99"/>
        <end position="221"/>
    </location>
</feature>
<evidence type="ECO:0000259" key="2">
    <source>
        <dbReference type="Pfam" id="PF03364"/>
    </source>
</evidence>
<name>A0ABV8LMK5_9ACTN</name>
<dbReference type="Gene3D" id="3.30.530.20">
    <property type="match status" value="1"/>
</dbReference>
<keyword evidence="4" id="KW-1185">Reference proteome</keyword>
<dbReference type="InterPro" id="IPR047137">
    <property type="entry name" value="ORF3"/>
</dbReference>
<feature type="compositionally biased region" description="Basic and acidic residues" evidence="1">
    <location>
        <begin position="313"/>
        <end position="337"/>
    </location>
</feature>
<organism evidence="3 4">
    <name type="scientific">Hamadaea flava</name>
    <dbReference type="NCBI Taxonomy" id="1742688"/>
    <lineage>
        <taxon>Bacteria</taxon>
        <taxon>Bacillati</taxon>
        <taxon>Actinomycetota</taxon>
        <taxon>Actinomycetes</taxon>
        <taxon>Micromonosporales</taxon>
        <taxon>Micromonosporaceae</taxon>
        <taxon>Hamadaea</taxon>
    </lineage>
</organism>
<dbReference type="RefSeq" id="WP_253753710.1">
    <property type="nucleotide sequence ID" value="NZ_JAMZDZ010000001.1"/>
</dbReference>
<evidence type="ECO:0000313" key="3">
    <source>
        <dbReference type="EMBL" id="MFC4132191.1"/>
    </source>
</evidence>
<feature type="compositionally biased region" description="Acidic residues" evidence="1">
    <location>
        <begin position="257"/>
        <end position="291"/>
    </location>
</feature>
<dbReference type="PANTHER" id="PTHR33824">
    <property type="entry name" value="POLYKETIDE CYCLASE/DEHYDRASE AND LIPID TRANSPORT SUPERFAMILY PROTEIN"/>
    <property type="match status" value="1"/>
</dbReference>